<evidence type="ECO:0000313" key="3">
    <source>
        <dbReference type="Proteomes" id="UP000197468"/>
    </source>
</evidence>
<keyword evidence="1" id="KW-0732">Signal</keyword>
<comment type="caution">
    <text evidence="2">The sequence shown here is derived from an EMBL/GenBank/DDBJ whole genome shotgun (WGS) entry which is preliminary data.</text>
</comment>
<dbReference type="EMBL" id="NIOF01000002">
    <property type="protein sequence ID" value="OWQ92026.1"/>
    <property type="molecule type" value="Genomic_DNA"/>
</dbReference>
<evidence type="ECO:0000313" key="2">
    <source>
        <dbReference type="EMBL" id="OWQ92026.1"/>
    </source>
</evidence>
<evidence type="ECO:0000256" key="1">
    <source>
        <dbReference type="SAM" id="SignalP"/>
    </source>
</evidence>
<dbReference type="AlphaFoldDB" id="A0A246JH92"/>
<reference evidence="2 3" key="1">
    <citation type="journal article" date="2008" name="Int. J. Syst. Evol. Microbiol.">
        <title>Description of Roseateles aquatilis sp. nov. and Roseateles terrae sp. nov., in the class Betaproteobacteria, and emended description of the genus Roseateles.</title>
        <authorList>
            <person name="Gomila M."/>
            <person name="Bowien B."/>
            <person name="Falsen E."/>
            <person name="Moore E.R."/>
            <person name="Lalucat J."/>
        </authorList>
    </citation>
    <scope>NUCLEOTIDE SEQUENCE [LARGE SCALE GENOMIC DNA]</scope>
    <source>
        <strain evidence="2 3">CCUG 48205</strain>
    </source>
</reference>
<keyword evidence="3" id="KW-1185">Reference proteome</keyword>
<feature type="chain" id="PRO_5013235921" evidence="1">
    <location>
        <begin position="20"/>
        <end position="313"/>
    </location>
</feature>
<feature type="signal peptide" evidence="1">
    <location>
        <begin position="1"/>
        <end position="19"/>
    </location>
</feature>
<sequence>MKKLISAALMLAASLTATAQGYDPVVSQYDPTGNSVQQYSIPKPTGGANGLLMYDGTAKLQFLATLDSKLVLSGTTLTLDLSAYTTSAALASTLASYATTSALTSGLAAKFNAPAGTTAQYIRGDGSLATLPASGSGTVTSVGLTSSTLSVIGSPVTTSGTMTVNLPNAGTAGTYSSVTTDPQGRVTAGTTRSFASPSRALSSCFQISATRDALVSYAVDVTTTVTLGGAPEGAAFLRTYTNSACSAGQVGVISGSSGQPTTLTVSVGQQIRGSVNLYGVVAAGTWARIETASTGTGTAPTFAIRAEQQEVQL</sequence>
<accession>A0A246JH92</accession>
<name>A0A246JH92_9BURK</name>
<proteinExistence type="predicted"/>
<dbReference type="RefSeq" id="WP_088383862.1">
    <property type="nucleotide sequence ID" value="NZ_NIOF01000002.1"/>
</dbReference>
<dbReference type="Proteomes" id="UP000197468">
    <property type="component" value="Unassembled WGS sequence"/>
</dbReference>
<gene>
    <name evidence="2" type="ORF">CDN99_06620</name>
</gene>
<protein>
    <submittedName>
        <fullName evidence="2">Uncharacterized protein</fullName>
    </submittedName>
</protein>
<dbReference type="OrthoDB" id="7779280at2"/>
<organism evidence="2 3">
    <name type="scientific">Roseateles aquatilis</name>
    <dbReference type="NCBI Taxonomy" id="431061"/>
    <lineage>
        <taxon>Bacteria</taxon>
        <taxon>Pseudomonadati</taxon>
        <taxon>Pseudomonadota</taxon>
        <taxon>Betaproteobacteria</taxon>
        <taxon>Burkholderiales</taxon>
        <taxon>Sphaerotilaceae</taxon>
        <taxon>Roseateles</taxon>
    </lineage>
</organism>